<evidence type="ECO:0000256" key="1">
    <source>
        <dbReference type="SAM" id="Phobius"/>
    </source>
</evidence>
<dbReference type="WBParaSite" id="SPAL_0000692300.1">
    <property type="protein sequence ID" value="SPAL_0000692300.1"/>
    <property type="gene ID" value="SPAL_0000692300"/>
</dbReference>
<dbReference type="AlphaFoldDB" id="A0A0N5BLX7"/>
<keyword evidence="2" id="KW-1185">Reference proteome</keyword>
<dbReference type="Pfam" id="PF10317">
    <property type="entry name" value="7TM_GPCR_Srd"/>
    <property type="match status" value="1"/>
</dbReference>
<keyword evidence="1" id="KW-0812">Transmembrane</keyword>
<keyword evidence="1" id="KW-1133">Transmembrane helix</keyword>
<proteinExistence type="predicted"/>
<reference evidence="3" key="1">
    <citation type="submission" date="2017-02" db="UniProtKB">
        <authorList>
            <consortium name="WormBaseParasite"/>
        </authorList>
    </citation>
    <scope>IDENTIFICATION</scope>
</reference>
<dbReference type="InterPro" id="IPR019421">
    <property type="entry name" value="7TM_GPCR_serpentine_rcpt_Srd"/>
</dbReference>
<feature type="transmembrane region" description="Helical" evidence="1">
    <location>
        <begin position="188"/>
        <end position="216"/>
    </location>
</feature>
<accession>A0A0N5BLX7</accession>
<organism evidence="2 3">
    <name type="scientific">Strongyloides papillosus</name>
    <name type="common">Intestinal threadworm</name>
    <dbReference type="NCBI Taxonomy" id="174720"/>
    <lineage>
        <taxon>Eukaryota</taxon>
        <taxon>Metazoa</taxon>
        <taxon>Ecdysozoa</taxon>
        <taxon>Nematoda</taxon>
        <taxon>Chromadorea</taxon>
        <taxon>Rhabditida</taxon>
        <taxon>Tylenchina</taxon>
        <taxon>Panagrolaimomorpha</taxon>
        <taxon>Strongyloidoidea</taxon>
        <taxon>Strongyloididae</taxon>
        <taxon>Strongyloides</taxon>
    </lineage>
</organism>
<name>A0A0N5BLX7_STREA</name>
<protein>
    <submittedName>
        <fullName evidence="3">G_PROTEIN_RECEP_F1_2 domain-containing protein</fullName>
    </submittedName>
</protein>
<evidence type="ECO:0000313" key="3">
    <source>
        <dbReference type="WBParaSite" id="SPAL_0000692300.1"/>
    </source>
</evidence>
<sequence length="310" mass="35252">MAIISAIVPGYLKLHIYVFDEYMVFYLEPLSHPPSNDFTHTSLIGLLIFILYFNITITTGLIAARFFIVCTSSGFKKNSLIKVLSLCITLTIIQAFGITFPFSEHVPSDVIVNAIKNHKIKERQLTESTVALGCKVYDSKFLPLFIIVPIYFTVNYLFIVYFVKKYKLYIKRHQEIISKQCQNKNKEFMTILIIQAFTPVCLTGGPVVLIVILIIIQRVYIISSCINNIVHIVSFIPSVNGFLFAILLPSNRKLILSALKKIMDTIMCKKSNQINNITASNILKKHSFKICDSKTSLQQKRTHPQSSVNF</sequence>
<dbReference type="Proteomes" id="UP000046392">
    <property type="component" value="Unplaced"/>
</dbReference>
<feature type="transmembrane region" description="Helical" evidence="1">
    <location>
        <begin position="43"/>
        <end position="68"/>
    </location>
</feature>
<feature type="transmembrane region" description="Helical" evidence="1">
    <location>
        <begin position="228"/>
        <end position="248"/>
    </location>
</feature>
<keyword evidence="1" id="KW-0472">Membrane</keyword>
<feature type="transmembrane region" description="Helical" evidence="1">
    <location>
        <begin position="141"/>
        <end position="163"/>
    </location>
</feature>
<evidence type="ECO:0000313" key="2">
    <source>
        <dbReference type="Proteomes" id="UP000046392"/>
    </source>
</evidence>
<feature type="transmembrane region" description="Helical" evidence="1">
    <location>
        <begin position="80"/>
        <end position="100"/>
    </location>
</feature>